<evidence type="ECO:0000313" key="4">
    <source>
        <dbReference type="Proteomes" id="UP000646579"/>
    </source>
</evidence>
<dbReference type="PANTHER" id="PTHR36505:SF1">
    <property type="entry name" value="BLR1072 PROTEIN"/>
    <property type="match status" value="1"/>
</dbReference>
<reference evidence="3" key="1">
    <citation type="journal article" date="2014" name="Int. J. Syst. Evol. Microbiol.">
        <title>Complete genome sequence of Corynebacterium casei LMG S-19264T (=DSM 44701T), isolated from a smear-ripened cheese.</title>
        <authorList>
            <consortium name="US DOE Joint Genome Institute (JGI-PGF)"/>
            <person name="Walter F."/>
            <person name="Albersmeier A."/>
            <person name="Kalinowski J."/>
            <person name="Ruckert C."/>
        </authorList>
    </citation>
    <scope>NUCLEOTIDE SEQUENCE</scope>
    <source>
        <strain evidence="3">KCTC 32437</strain>
    </source>
</reference>
<accession>A0A918S9X3</accession>
<dbReference type="Pfam" id="PF05239">
    <property type="entry name" value="PRC"/>
    <property type="match status" value="1"/>
</dbReference>
<evidence type="ECO:0000256" key="1">
    <source>
        <dbReference type="SAM" id="MobiDB-lite"/>
    </source>
</evidence>
<gene>
    <name evidence="3" type="ORF">GCM10007989_25200</name>
</gene>
<comment type="caution">
    <text evidence="3">The sequence shown here is derived from an EMBL/GenBank/DDBJ whole genome shotgun (WGS) entry which is preliminary data.</text>
</comment>
<dbReference type="Proteomes" id="UP000646579">
    <property type="component" value="Unassembled WGS sequence"/>
</dbReference>
<evidence type="ECO:0000259" key="2">
    <source>
        <dbReference type="Pfam" id="PF05239"/>
    </source>
</evidence>
<name>A0A918S9X3_9HYPH</name>
<proteinExistence type="predicted"/>
<organism evidence="3 4">
    <name type="scientific">Devosia pacifica</name>
    <dbReference type="NCBI Taxonomy" id="1335967"/>
    <lineage>
        <taxon>Bacteria</taxon>
        <taxon>Pseudomonadati</taxon>
        <taxon>Pseudomonadota</taxon>
        <taxon>Alphaproteobacteria</taxon>
        <taxon>Hyphomicrobiales</taxon>
        <taxon>Devosiaceae</taxon>
        <taxon>Devosia</taxon>
    </lineage>
</organism>
<dbReference type="AlphaFoldDB" id="A0A918S9X3"/>
<dbReference type="EMBL" id="BMZE01000002">
    <property type="protein sequence ID" value="GHA28145.1"/>
    <property type="molecule type" value="Genomic_DNA"/>
</dbReference>
<feature type="domain" description="PRC-barrel" evidence="2">
    <location>
        <begin position="166"/>
        <end position="225"/>
    </location>
</feature>
<dbReference type="SUPFAM" id="SSF50346">
    <property type="entry name" value="PRC-barrel domain"/>
    <property type="match status" value="1"/>
</dbReference>
<evidence type="ECO:0000313" key="3">
    <source>
        <dbReference type="EMBL" id="GHA28145.1"/>
    </source>
</evidence>
<keyword evidence="4" id="KW-1185">Reference proteome</keyword>
<dbReference type="PANTHER" id="PTHR36505">
    <property type="entry name" value="BLR1072 PROTEIN"/>
    <property type="match status" value="1"/>
</dbReference>
<sequence>MSHDPVQNNEQLEITMIRTLLTTTAIAALLGSAAIAQDAPAVDTEAPMNEMEAPAEGMEPMDDAAAPEEGEDAMAPADGELTTEGGAMAPAEGDDAMAPAEGDDAMAPAEGDAMAPAEGDDAMAVEGEEILSEDQELNTDAPEDEMVDEPWDVSQGYTAADSDNLISEMLGMPVYSSAADDAENIGDINDLVFTADGQLEAVVIGVGGFLGIGEKQVAADFELLNFTIAADNTERWVLETNAEALEGAPEFVWAEDQPVDPAGAMAPADGGAMAPADPAGAMAPADGAMAPAEGGAMAPADGGAMAPAEGDMAPAEQPAQ</sequence>
<reference evidence="3" key="2">
    <citation type="submission" date="2020-09" db="EMBL/GenBank/DDBJ databases">
        <authorList>
            <person name="Sun Q."/>
            <person name="Kim S."/>
        </authorList>
    </citation>
    <scope>NUCLEOTIDE SEQUENCE</scope>
    <source>
        <strain evidence="3">KCTC 32437</strain>
    </source>
</reference>
<feature type="region of interest" description="Disordered" evidence="1">
    <location>
        <begin position="75"/>
        <end position="115"/>
    </location>
</feature>
<protein>
    <recommendedName>
        <fullName evidence="2">PRC-barrel domain-containing protein</fullName>
    </recommendedName>
</protein>
<dbReference type="Gene3D" id="2.30.30.240">
    <property type="entry name" value="PRC-barrel domain"/>
    <property type="match status" value="1"/>
</dbReference>
<feature type="region of interest" description="Disordered" evidence="1">
    <location>
        <begin position="285"/>
        <end position="320"/>
    </location>
</feature>
<dbReference type="InterPro" id="IPR027275">
    <property type="entry name" value="PRC-brl_dom"/>
</dbReference>
<dbReference type="InterPro" id="IPR011033">
    <property type="entry name" value="PRC_barrel-like_sf"/>
</dbReference>